<comment type="subcellular location">
    <subcellularLocation>
        <location evidence="1">Endoplasmic reticulum</location>
    </subcellularLocation>
    <subcellularLocation>
        <location evidence="2">Golgi apparatus</location>
    </subcellularLocation>
    <subcellularLocation>
        <location evidence="3">Secreted</location>
    </subcellularLocation>
</comment>
<dbReference type="GO" id="GO:0005576">
    <property type="term" value="C:extracellular region"/>
    <property type="evidence" value="ECO:0007669"/>
    <property type="project" value="UniProtKB-SubCell"/>
</dbReference>
<keyword evidence="23" id="KW-1185">Reference proteome</keyword>
<evidence type="ECO:0000256" key="14">
    <source>
        <dbReference type="ARBA" id="ARBA00037553"/>
    </source>
</evidence>
<evidence type="ECO:0000256" key="16">
    <source>
        <dbReference type="ARBA" id="ARBA00040219"/>
    </source>
</evidence>
<dbReference type="AlphaFoldDB" id="A0A9P0A842"/>
<dbReference type="PRINTS" id="PR00722">
    <property type="entry name" value="CHYMOTRYPSIN"/>
</dbReference>
<dbReference type="GO" id="GO:0007599">
    <property type="term" value="P:hemostasis"/>
    <property type="evidence" value="ECO:0007669"/>
    <property type="project" value="UniProtKB-KW"/>
</dbReference>
<evidence type="ECO:0000256" key="12">
    <source>
        <dbReference type="ARBA" id="ARBA00023180"/>
    </source>
</evidence>
<dbReference type="Proteomes" id="UP001152759">
    <property type="component" value="Chromosome 2"/>
</dbReference>
<evidence type="ECO:0000256" key="4">
    <source>
        <dbReference type="ARBA" id="ARBA00022525"/>
    </source>
</evidence>
<keyword evidence="7" id="KW-0378">Hydrolase</keyword>
<feature type="compositionally biased region" description="Low complexity" evidence="20">
    <location>
        <begin position="159"/>
        <end position="182"/>
    </location>
</feature>
<feature type="region of interest" description="Disordered" evidence="20">
    <location>
        <begin position="155"/>
        <end position="182"/>
    </location>
</feature>
<proteinExistence type="predicted"/>
<feature type="domain" description="Peptidase S1" evidence="21">
    <location>
        <begin position="220"/>
        <end position="461"/>
    </location>
</feature>
<sequence>MEEKENVFGTALIFGKSIKLRCYLFEGRSALEAEELHFDDISKTDSGWFGTERGMYMNSDFSSRKDGAESVRYDNYENVSILGGAKCSDKSRLFTIGLNGGNPVLPYCWIRLCLEENFTRRPMESLLDPQSFDAGCQTGTRPELLEGWRRWLTSSRGWPSSKSADASSAVAPSSTTDTSSLPDTASGEFIIASRDNQYTEKKKTPAVGAAITGYIDIPSILGSNAENSGCWSCSFDCSGFRGRSYGYSSRNSRPLSPERTVCLYSLGDFNLQELTVVLGEHDRNDPKDSKVLVKSVSEVIIHPKYDPTTPKMHDNDLALLKLSSPVMLNSNIKPVCLPPQGISFNGKRGTVAGWGKTSETGSTSPTLRKVQVPVLSNEGCAKLPGFDKSLTKNMMCAGLINGGKDSCQGDSGSALLAESKTQQRAVVAGIVSWGVGCARAKKPGVYTRVNRYLKWIAGHTQDACYCL</sequence>
<keyword evidence="6" id="KW-0356">Hemostasis</keyword>
<keyword evidence="5" id="KW-0645">Protease</keyword>
<evidence type="ECO:0000256" key="17">
    <source>
        <dbReference type="ARBA" id="ARBA00041306"/>
    </source>
</evidence>
<evidence type="ECO:0000256" key="5">
    <source>
        <dbReference type="ARBA" id="ARBA00022670"/>
    </source>
</evidence>
<dbReference type="CDD" id="cd00190">
    <property type="entry name" value="Tryp_SPc"/>
    <property type="match status" value="1"/>
</dbReference>
<dbReference type="PANTHER" id="PTHR24252">
    <property type="entry name" value="ACROSIN-RELATED"/>
    <property type="match status" value="1"/>
</dbReference>
<evidence type="ECO:0000256" key="13">
    <source>
        <dbReference type="ARBA" id="ARBA00036045"/>
    </source>
</evidence>
<comment type="catalytic activity">
    <reaction evidence="13">
        <text>Degradation of blood coagulation factors Va and VIIIa.</text>
        <dbReference type="EC" id="3.4.21.69"/>
    </reaction>
</comment>
<reference evidence="22" key="1">
    <citation type="submission" date="2021-12" db="EMBL/GenBank/DDBJ databases">
        <authorList>
            <person name="King R."/>
        </authorList>
    </citation>
    <scope>NUCLEOTIDE SEQUENCE</scope>
</reference>
<dbReference type="InterPro" id="IPR001254">
    <property type="entry name" value="Trypsin_dom"/>
</dbReference>
<evidence type="ECO:0000256" key="19">
    <source>
        <dbReference type="ARBA" id="ARBA00042906"/>
    </source>
</evidence>
<evidence type="ECO:0000256" key="20">
    <source>
        <dbReference type="SAM" id="MobiDB-lite"/>
    </source>
</evidence>
<evidence type="ECO:0000313" key="23">
    <source>
        <dbReference type="Proteomes" id="UP001152759"/>
    </source>
</evidence>
<dbReference type="InterPro" id="IPR009003">
    <property type="entry name" value="Peptidase_S1_PA"/>
</dbReference>
<dbReference type="SUPFAM" id="SSF50494">
    <property type="entry name" value="Trypsin-like serine proteases"/>
    <property type="match status" value="1"/>
</dbReference>
<comment type="function">
    <text evidence="14">Protein C is a vitamin K-dependent serine protease that regulates blood coagulation by inactivating factors Va and VIIIa in the presence of calcium ions and phospholipids. Exerts a protective effect on the endothelial cell barrier function.</text>
</comment>
<dbReference type="InterPro" id="IPR033116">
    <property type="entry name" value="TRYPSIN_SER"/>
</dbReference>
<dbReference type="PROSITE" id="PS00135">
    <property type="entry name" value="TRYPSIN_SER"/>
    <property type="match status" value="1"/>
</dbReference>
<protein>
    <recommendedName>
        <fullName evidence="16">Vitamin K-dependent protein C</fullName>
        <ecNumber evidence="15">3.4.21.69</ecNumber>
    </recommendedName>
    <alternativeName>
        <fullName evidence="19">Anticoagulant protein C</fullName>
    </alternativeName>
    <alternativeName>
        <fullName evidence="17">Autoprothrombin IIA</fullName>
    </alternativeName>
    <alternativeName>
        <fullName evidence="18">Blood coagulation factor XIV</fullName>
    </alternativeName>
</protein>
<dbReference type="GO" id="GO:0005794">
    <property type="term" value="C:Golgi apparatus"/>
    <property type="evidence" value="ECO:0007669"/>
    <property type="project" value="UniProtKB-SubCell"/>
</dbReference>
<dbReference type="InterPro" id="IPR043504">
    <property type="entry name" value="Peptidase_S1_PA_chymotrypsin"/>
</dbReference>
<dbReference type="EC" id="3.4.21.69" evidence="15"/>
<organism evidence="22 23">
    <name type="scientific">Bemisia tabaci</name>
    <name type="common">Sweetpotato whitefly</name>
    <name type="synonym">Aleurodes tabaci</name>
    <dbReference type="NCBI Taxonomy" id="7038"/>
    <lineage>
        <taxon>Eukaryota</taxon>
        <taxon>Metazoa</taxon>
        <taxon>Ecdysozoa</taxon>
        <taxon>Arthropoda</taxon>
        <taxon>Hexapoda</taxon>
        <taxon>Insecta</taxon>
        <taxon>Pterygota</taxon>
        <taxon>Neoptera</taxon>
        <taxon>Paraneoptera</taxon>
        <taxon>Hemiptera</taxon>
        <taxon>Sternorrhyncha</taxon>
        <taxon>Aleyrodoidea</taxon>
        <taxon>Aleyrodidae</taxon>
        <taxon>Aleyrodinae</taxon>
        <taxon>Bemisia</taxon>
    </lineage>
</organism>
<evidence type="ECO:0000256" key="2">
    <source>
        <dbReference type="ARBA" id="ARBA00004555"/>
    </source>
</evidence>
<evidence type="ECO:0000256" key="10">
    <source>
        <dbReference type="ARBA" id="ARBA00023034"/>
    </source>
</evidence>
<dbReference type="EMBL" id="OU963863">
    <property type="protein sequence ID" value="CAH0385351.1"/>
    <property type="molecule type" value="Genomic_DNA"/>
</dbReference>
<keyword evidence="9" id="KW-0720">Serine protease</keyword>
<dbReference type="SMART" id="SM00020">
    <property type="entry name" value="Tryp_SPc"/>
    <property type="match status" value="1"/>
</dbReference>
<dbReference type="GO" id="GO:0006508">
    <property type="term" value="P:proteolysis"/>
    <property type="evidence" value="ECO:0007669"/>
    <property type="project" value="UniProtKB-KW"/>
</dbReference>
<keyword evidence="12" id="KW-0325">Glycoprotein</keyword>
<evidence type="ECO:0000256" key="18">
    <source>
        <dbReference type="ARBA" id="ARBA00042403"/>
    </source>
</evidence>
<name>A0A9P0A842_BEMTA</name>
<accession>A0A9P0A842</accession>
<dbReference type="PROSITE" id="PS50240">
    <property type="entry name" value="TRYPSIN_DOM"/>
    <property type="match status" value="1"/>
</dbReference>
<evidence type="ECO:0000256" key="9">
    <source>
        <dbReference type="ARBA" id="ARBA00022825"/>
    </source>
</evidence>
<dbReference type="PANTHER" id="PTHR24252:SF7">
    <property type="entry name" value="HYALIN"/>
    <property type="match status" value="1"/>
</dbReference>
<evidence type="ECO:0000256" key="6">
    <source>
        <dbReference type="ARBA" id="ARBA00022696"/>
    </source>
</evidence>
<dbReference type="GO" id="GO:0005783">
    <property type="term" value="C:endoplasmic reticulum"/>
    <property type="evidence" value="ECO:0007669"/>
    <property type="project" value="UniProtKB-SubCell"/>
</dbReference>
<keyword evidence="4" id="KW-0964">Secreted</keyword>
<evidence type="ECO:0000313" key="22">
    <source>
        <dbReference type="EMBL" id="CAH0385351.1"/>
    </source>
</evidence>
<dbReference type="GO" id="GO:0004252">
    <property type="term" value="F:serine-type endopeptidase activity"/>
    <property type="evidence" value="ECO:0007669"/>
    <property type="project" value="UniProtKB-EC"/>
</dbReference>
<evidence type="ECO:0000256" key="8">
    <source>
        <dbReference type="ARBA" id="ARBA00022824"/>
    </source>
</evidence>
<dbReference type="Pfam" id="PF00089">
    <property type="entry name" value="Trypsin"/>
    <property type="match status" value="1"/>
</dbReference>
<keyword evidence="10" id="KW-0333">Golgi apparatus</keyword>
<evidence type="ECO:0000256" key="15">
    <source>
        <dbReference type="ARBA" id="ARBA00038995"/>
    </source>
</evidence>
<evidence type="ECO:0000256" key="1">
    <source>
        <dbReference type="ARBA" id="ARBA00004240"/>
    </source>
</evidence>
<dbReference type="FunFam" id="2.40.10.10:FF:000011">
    <property type="entry name" value="Coagulation factor X"/>
    <property type="match status" value="1"/>
</dbReference>
<evidence type="ECO:0000256" key="3">
    <source>
        <dbReference type="ARBA" id="ARBA00004613"/>
    </source>
</evidence>
<dbReference type="InterPro" id="IPR001314">
    <property type="entry name" value="Peptidase_S1A"/>
</dbReference>
<evidence type="ECO:0000256" key="7">
    <source>
        <dbReference type="ARBA" id="ARBA00022801"/>
    </source>
</evidence>
<gene>
    <name evidence="22" type="ORF">BEMITA_LOCUS4584</name>
</gene>
<dbReference type="Gene3D" id="2.40.10.10">
    <property type="entry name" value="Trypsin-like serine proteases"/>
    <property type="match status" value="1"/>
</dbReference>
<evidence type="ECO:0000259" key="21">
    <source>
        <dbReference type="PROSITE" id="PS50240"/>
    </source>
</evidence>
<keyword evidence="8" id="KW-0256">Endoplasmic reticulum</keyword>
<evidence type="ECO:0000256" key="11">
    <source>
        <dbReference type="ARBA" id="ARBA00023157"/>
    </source>
</evidence>
<keyword evidence="11" id="KW-1015">Disulfide bond</keyword>